<keyword evidence="3" id="KW-0430">Lectin</keyword>
<dbReference type="AlphaFoldDB" id="A0A561SE59"/>
<dbReference type="Gene3D" id="2.90.10.30">
    <property type="match status" value="1"/>
</dbReference>
<protein>
    <submittedName>
        <fullName evidence="3">D-mannose binding lectin</fullName>
    </submittedName>
</protein>
<dbReference type="Proteomes" id="UP000317940">
    <property type="component" value="Unassembled WGS sequence"/>
</dbReference>
<comment type="caution">
    <text evidence="3">The sequence shown here is derived from an EMBL/GenBank/DDBJ whole genome shotgun (WGS) entry which is preliminary data.</text>
</comment>
<dbReference type="RefSeq" id="WP_145911096.1">
    <property type="nucleotide sequence ID" value="NZ_BAAAMZ010000005.1"/>
</dbReference>
<dbReference type="SMART" id="SM00108">
    <property type="entry name" value="B_lectin"/>
    <property type="match status" value="1"/>
</dbReference>
<evidence type="ECO:0000256" key="1">
    <source>
        <dbReference type="SAM" id="SignalP"/>
    </source>
</evidence>
<dbReference type="EMBL" id="VIWT01000006">
    <property type="protein sequence ID" value="TWF73125.1"/>
    <property type="molecule type" value="Genomic_DNA"/>
</dbReference>
<keyword evidence="1" id="KW-0732">Signal</keyword>
<dbReference type="SUPFAM" id="SSF51110">
    <property type="entry name" value="alpha-D-mannose-specific plant lectins"/>
    <property type="match status" value="1"/>
</dbReference>
<dbReference type="OrthoDB" id="516973at2"/>
<feature type="chain" id="PRO_5022033088" evidence="1">
    <location>
        <begin position="35"/>
        <end position="189"/>
    </location>
</feature>
<proteinExistence type="predicted"/>
<dbReference type="InterPro" id="IPR001480">
    <property type="entry name" value="Bulb-type_lectin_dom"/>
</dbReference>
<dbReference type="GO" id="GO:0030246">
    <property type="term" value="F:carbohydrate binding"/>
    <property type="evidence" value="ECO:0007669"/>
    <property type="project" value="UniProtKB-KW"/>
</dbReference>
<organism evidence="3 4">
    <name type="scientific">Kitasatospora viridis</name>
    <dbReference type="NCBI Taxonomy" id="281105"/>
    <lineage>
        <taxon>Bacteria</taxon>
        <taxon>Bacillati</taxon>
        <taxon>Actinomycetota</taxon>
        <taxon>Actinomycetes</taxon>
        <taxon>Kitasatosporales</taxon>
        <taxon>Streptomycetaceae</taxon>
        <taxon>Kitasatospora</taxon>
    </lineage>
</organism>
<accession>A0A561SE59</accession>
<sequence length="189" mass="19520">MTTGTATRLGRLAKAAAAVLTGACLALSATAAQAATCPATSSIWDDATLANDGSHIDNQGQYGVARLIMQTDGNLVTYYAPGGDFTREYATWASGTVGCGTKAVMRSDGDLVVLNASGGLCWESGTAGHPHARLTVWRNGDVLITDTCDMTLWQRQPGVSYVSGQSFGALATPDSTESPYIVLPPPTGC</sequence>
<feature type="signal peptide" evidence="1">
    <location>
        <begin position="1"/>
        <end position="34"/>
    </location>
</feature>
<dbReference type="InterPro" id="IPR036426">
    <property type="entry name" value="Bulb-type_lectin_dom_sf"/>
</dbReference>
<evidence type="ECO:0000259" key="2">
    <source>
        <dbReference type="PROSITE" id="PS50927"/>
    </source>
</evidence>
<gene>
    <name evidence="3" type="ORF">FHX73_16276</name>
</gene>
<name>A0A561SE59_9ACTN</name>
<evidence type="ECO:0000313" key="3">
    <source>
        <dbReference type="EMBL" id="TWF73125.1"/>
    </source>
</evidence>
<evidence type="ECO:0000313" key="4">
    <source>
        <dbReference type="Proteomes" id="UP000317940"/>
    </source>
</evidence>
<keyword evidence="4" id="KW-1185">Reference proteome</keyword>
<reference evidence="3 4" key="1">
    <citation type="submission" date="2019-06" db="EMBL/GenBank/DDBJ databases">
        <title>Sequencing the genomes of 1000 actinobacteria strains.</title>
        <authorList>
            <person name="Klenk H.-P."/>
        </authorList>
    </citation>
    <scope>NUCLEOTIDE SEQUENCE [LARGE SCALE GENOMIC DNA]</scope>
    <source>
        <strain evidence="3 4">DSM 44826</strain>
    </source>
</reference>
<dbReference type="PROSITE" id="PS50927">
    <property type="entry name" value="BULB_LECTIN"/>
    <property type="match status" value="1"/>
</dbReference>
<feature type="domain" description="Bulb-type lectin" evidence="2">
    <location>
        <begin position="40"/>
        <end position="157"/>
    </location>
</feature>